<gene>
    <name evidence="6" type="ORF">GSOID_T00000857001</name>
</gene>
<evidence type="ECO:0000259" key="5">
    <source>
        <dbReference type="PROSITE" id="PS50174"/>
    </source>
</evidence>
<evidence type="ECO:0000256" key="1">
    <source>
        <dbReference type="ARBA" id="ARBA00004123"/>
    </source>
</evidence>
<organism evidence="6">
    <name type="scientific">Oikopleura dioica</name>
    <name type="common">Tunicate</name>
    <dbReference type="NCBI Taxonomy" id="34765"/>
    <lineage>
        <taxon>Eukaryota</taxon>
        <taxon>Metazoa</taxon>
        <taxon>Chordata</taxon>
        <taxon>Tunicata</taxon>
        <taxon>Appendicularia</taxon>
        <taxon>Copelata</taxon>
        <taxon>Oikopleuridae</taxon>
        <taxon>Oikopleura</taxon>
    </lineage>
</organism>
<proteinExistence type="predicted"/>
<dbReference type="PANTHER" id="PTHR13948:SF3">
    <property type="entry name" value="FI21118P1"/>
    <property type="match status" value="1"/>
</dbReference>
<protein>
    <recommendedName>
        <fullName evidence="5">G-patch domain-containing protein</fullName>
    </recommendedName>
</protein>
<feature type="region of interest" description="Disordered" evidence="4">
    <location>
        <begin position="1"/>
        <end position="55"/>
    </location>
</feature>
<dbReference type="GO" id="GO:0000398">
    <property type="term" value="P:mRNA splicing, via spliceosome"/>
    <property type="evidence" value="ECO:0007669"/>
    <property type="project" value="TreeGrafter"/>
</dbReference>
<dbReference type="Proteomes" id="UP000001307">
    <property type="component" value="Unassembled WGS sequence"/>
</dbReference>
<dbReference type="AlphaFoldDB" id="E4WQ57"/>
<keyword evidence="3" id="KW-0539">Nucleus</keyword>
<evidence type="ECO:0000256" key="4">
    <source>
        <dbReference type="SAM" id="MobiDB-lite"/>
    </source>
</evidence>
<accession>E4WQ57</accession>
<name>E4WQ57_OIKDI</name>
<dbReference type="InParanoid" id="E4WQ57"/>
<feature type="compositionally biased region" description="Basic and acidic residues" evidence="4">
    <location>
        <begin position="10"/>
        <end position="19"/>
    </location>
</feature>
<evidence type="ECO:0000313" key="6">
    <source>
        <dbReference type="EMBL" id="CBY20850.1"/>
    </source>
</evidence>
<reference evidence="6" key="1">
    <citation type="journal article" date="2010" name="Science">
        <title>Plasticity of animal genome architecture unmasked by rapid evolution of a pelagic tunicate.</title>
        <authorList>
            <person name="Denoeud F."/>
            <person name="Henriet S."/>
            <person name="Mungpakdee S."/>
            <person name="Aury J.M."/>
            <person name="Da Silva C."/>
            <person name="Brinkmann H."/>
            <person name="Mikhaleva J."/>
            <person name="Olsen L.C."/>
            <person name="Jubin C."/>
            <person name="Canestro C."/>
            <person name="Bouquet J.M."/>
            <person name="Danks G."/>
            <person name="Poulain J."/>
            <person name="Campsteijn C."/>
            <person name="Adamski M."/>
            <person name="Cross I."/>
            <person name="Yadetie F."/>
            <person name="Muffato M."/>
            <person name="Louis A."/>
            <person name="Butcher S."/>
            <person name="Tsagkogeorga G."/>
            <person name="Konrad A."/>
            <person name="Singh S."/>
            <person name="Jensen M.F."/>
            <person name="Cong E.H."/>
            <person name="Eikeseth-Otteraa H."/>
            <person name="Noel B."/>
            <person name="Anthouard V."/>
            <person name="Porcel B.M."/>
            <person name="Kachouri-Lafond R."/>
            <person name="Nishino A."/>
            <person name="Ugolini M."/>
            <person name="Chourrout P."/>
            <person name="Nishida H."/>
            <person name="Aasland R."/>
            <person name="Huzurbazar S."/>
            <person name="Westhof E."/>
            <person name="Delsuc F."/>
            <person name="Lehrach H."/>
            <person name="Reinhardt R."/>
            <person name="Weissenbach J."/>
            <person name="Roy S.W."/>
            <person name="Artiguenave F."/>
            <person name="Postlethwait J.H."/>
            <person name="Manak J.R."/>
            <person name="Thompson E.M."/>
            <person name="Jaillon O."/>
            <person name="Du Pasquier L."/>
            <person name="Boudinot P."/>
            <person name="Liberles D.A."/>
            <person name="Volff J.N."/>
            <person name="Philippe H."/>
            <person name="Lenhard B."/>
            <person name="Roest Crollius H."/>
            <person name="Wincker P."/>
            <person name="Chourrout D."/>
        </authorList>
    </citation>
    <scope>NUCLEOTIDE SEQUENCE [LARGE SCALE GENOMIC DNA]</scope>
</reference>
<dbReference type="Pfam" id="PF01585">
    <property type="entry name" value="G-patch"/>
    <property type="match status" value="1"/>
</dbReference>
<dbReference type="PROSITE" id="PS50174">
    <property type="entry name" value="G_PATCH"/>
    <property type="match status" value="1"/>
</dbReference>
<sequence>MAMGHSVPSYRDRASERRNKFGNRQLSGYEHRRDEEDQPVEQPTAKGIGTDNKGSKLLQKMGWQAGTGLGKNQQGIVNPISAGEVRENKNAGLGAAEVATRMPRYGADYKKKIQKMTMNRWNDMQ</sequence>
<keyword evidence="2" id="KW-0694">RNA-binding</keyword>
<dbReference type="EMBL" id="FN653015">
    <property type="protein sequence ID" value="CBY20850.1"/>
    <property type="molecule type" value="Genomic_DNA"/>
</dbReference>
<dbReference type="InterPro" id="IPR000467">
    <property type="entry name" value="G_patch_dom"/>
</dbReference>
<dbReference type="GO" id="GO:0003723">
    <property type="term" value="F:RNA binding"/>
    <property type="evidence" value="ECO:0007669"/>
    <property type="project" value="UniProtKB-KW"/>
</dbReference>
<evidence type="ECO:0000313" key="7">
    <source>
        <dbReference type="Proteomes" id="UP000001307"/>
    </source>
</evidence>
<evidence type="ECO:0000256" key="2">
    <source>
        <dbReference type="ARBA" id="ARBA00022884"/>
    </source>
</evidence>
<dbReference type="SMART" id="SM00443">
    <property type="entry name" value="G_patch"/>
    <property type="match status" value="1"/>
</dbReference>
<dbReference type="GO" id="GO:0005634">
    <property type="term" value="C:nucleus"/>
    <property type="evidence" value="ECO:0007669"/>
    <property type="project" value="UniProtKB-SubCell"/>
</dbReference>
<feature type="domain" description="G-patch" evidence="5">
    <location>
        <begin position="50"/>
        <end position="98"/>
    </location>
</feature>
<dbReference type="PANTHER" id="PTHR13948">
    <property type="entry name" value="RNA-BINDING PROTEIN"/>
    <property type="match status" value="1"/>
</dbReference>
<comment type="subcellular location">
    <subcellularLocation>
        <location evidence="1">Nucleus</location>
    </subcellularLocation>
</comment>
<dbReference type="OrthoDB" id="4822at2759"/>
<keyword evidence="7" id="KW-1185">Reference proteome</keyword>
<evidence type="ECO:0000256" key="3">
    <source>
        <dbReference type="ARBA" id="ARBA00023242"/>
    </source>
</evidence>